<sequence>MERKSSSVPSPKRNLARAFYFVTITPMIARVDVGCVWFHFGTRKRRGMRLGEVPNRESTCRVHPFCSHFWIMTIKHIFQTLCCAGVQPSKVGPKTQVTDAISPAYQWSGRSAHTK</sequence>
<reference evidence="2" key="1">
    <citation type="submission" date="2019-03" db="EMBL/GenBank/DDBJ databases">
        <authorList>
            <person name="Mank J."/>
            <person name="Almeida P."/>
        </authorList>
    </citation>
    <scope>NUCLEOTIDE SEQUENCE</scope>
    <source>
        <strain evidence="2">78183</strain>
    </source>
</reference>
<keyword evidence="1" id="KW-0812">Transmembrane</keyword>
<keyword evidence="1" id="KW-0472">Membrane</keyword>
<name>A0A6N2LU74_SALVM</name>
<evidence type="ECO:0000313" key="2">
    <source>
        <dbReference type="EMBL" id="VFU44014.1"/>
    </source>
</evidence>
<evidence type="ECO:0000256" key="1">
    <source>
        <dbReference type="SAM" id="Phobius"/>
    </source>
</evidence>
<dbReference type="EMBL" id="CAADRP010001596">
    <property type="protein sequence ID" value="VFU44014.1"/>
    <property type="molecule type" value="Genomic_DNA"/>
</dbReference>
<organism evidence="2">
    <name type="scientific">Salix viminalis</name>
    <name type="common">Common osier</name>
    <name type="synonym">Basket willow</name>
    <dbReference type="NCBI Taxonomy" id="40686"/>
    <lineage>
        <taxon>Eukaryota</taxon>
        <taxon>Viridiplantae</taxon>
        <taxon>Streptophyta</taxon>
        <taxon>Embryophyta</taxon>
        <taxon>Tracheophyta</taxon>
        <taxon>Spermatophyta</taxon>
        <taxon>Magnoliopsida</taxon>
        <taxon>eudicotyledons</taxon>
        <taxon>Gunneridae</taxon>
        <taxon>Pentapetalae</taxon>
        <taxon>rosids</taxon>
        <taxon>fabids</taxon>
        <taxon>Malpighiales</taxon>
        <taxon>Salicaceae</taxon>
        <taxon>Saliceae</taxon>
        <taxon>Salix</taxon>
    </lineage>
</organism>
<protein>
    <submittedName>
        <fullName evidence="2">Uncharacterized protein</fullName>
    </submittedName>
</protein>
<gene>
    <name evidence="2" type="ORF">SVIM_LOCUS268473</name>
</gene>
<accession>A0A6N2LU74</accession>
<keyword evidence="1" id="KW-1133">Transmembrane helix</keyword>
<feature type="transmembrane region" description="Helical" evidence="1">
    <location>
        <begin position="20"/>
        <end position="40"/>
    </location>
</feature>
<dbReference type="AlphaFoldDB" id="A0A6N2LU74"/>
<proteinExistence type="predicted"/>